<sequence>MPISLDRVHSAGQPSSECARWPRASPTVRPPFTIAPCRSCRRYPPSRAPGAPVCASRARPCSCVRLRRRCTSR</sequence>
<name>A0A0L8JVZ0_STRVR</name>
<dbReference type="EMBL" id="LGUP01000349">
    <property type="protein sequence ID" value="KOG17871.1"/>
    <property type="molecule type" value="Genomic_DNA"/>
</dbReference>
<feature type="region of interest" description="Disordered" evidence="1">
    <location>
        <begin position="1"/>
        <end position="26"/>
    </location>
</feature>
<reference evidence="2 3" key="1">
    <citation type="submission" date="2015-06" db="EMBL/GenBank/DDBJ databases">
        <authorList>
            <person name="Hoefler B.C."/>
            <person name="Straight P.D."/>
        </authorList>
    </citation>
    <scope>NUCLEOTIDE SEQUENCE [LARGE SCALE GENOMIC DNA]</scope>
    <source>
        <strain evidence="2 3">NRRL 3427</strain>
    </source>
</reference>
<organism evidence="2 3">
    <name type="scientific">Streptomyces viridochromogenes</name>
    <dbReference type="NCBI Taxonomy" id="1938"/>
    <lineage>
        <taxon>Bacteria</taxon>
        <taxon>Bacillati</taxon>
        <taxon>Actinomycetota</taxon>
        <taxon>Actinomycetes</taxon>
        <taxon>Kitasatosporales</taxon>
        <taxon>Streptomycetaceae</taxon>
        <taxon>Streptomyces</taxon>
    </lineage>
</organism>
<accession>A0A0L8JVZ0</accession>
<proteinExistence type="predicted"/>
<evidence type="ECO:0000256" key="1">
    <source>
        <dbReference type="SAM" id="MobiDB-lite"/>
    </source>
</evidence>
<comment type="caution">
    <text evidence="2">The sequence shown here is derived from an EMBL/GenBank/DDBJ whole genome shotgun (WGS) entry which is preliminary data.</text>
</comment>
<dbReference type="Proteomes" id="UP000037023">
    <property type="component" value="Unassembled WGS sequence"/>
</dbReference>
<evidence type="ECO:0000313" key="2">
    <source>
        <dbReference type="EMBL" id="KOG17871.1"/>
    </source>
</evidence>
<protein>
    <submittedName>
        <fullName evidence="2">Uncharacterized protein</fullName>
    </submittedName>
</protein>
<evidence type="ECO:0000313" key="3">
    <source>
        <dbReference type="Proteomes" id="UP000037023"/>
    </source>
</evidence>
<gene>
    <name evidence="2" type="ORF">ADK34_25610</name>
</gene>
<dbReference type="AlphaFoldDB" id="A0A0L8JVZ0"/>